<organism evidence="3 4">
    <name type="scientific">Candidatus Magnetominusculus xianensis</name>
    <dbReference type="NCBI Taxonomy" id="1748249"/>
    <lineage>
        <taxon>Bacteria</taxon>
        <taxon>Pseudomonadati</taxon>
        <taxon>Nitrospirota</taxon>
        <taxon>Nitrospiria</taxon>
        <taxon>Nitrospirales</taxon>
        <taxon>Nitrospiraceae</taxon>
        <taxon>Candidatus Magnetominusculus</taxon>
    </lineage>
</organism>
<name>A0ABR5SDZ3_9BACT</name>
<sequence>MAELRTQEPTEVLDVLGRVCPYPLVLTKKKLQKMDNGTLLKVLCDAPASAEDSIPKYAQKEGFGFDSVKVEDKGHWELYIKKS</sequence>
<dbReference type="EMBL" id="LNQR01000074">
    <property type="protein sequence ID" value="KWT83684.1"/>
    <property type="molecule type" value="Genomic_DNA"/>
</dbReference>
<evidence type="ECO:0000313" key="3">
    <source>
        <dbReference type="EMBL" id="KWT83684.1"/>
    </source>
</evidence>
<dbReference type="Gene3D" id="3.30.110.40">
    <property type="entry name" value="TusA-like domain"/>
    <property type="match status" value="1"/>
</dbReference>
<dbReference type="Proteomes" id="UP000060487">
    <property type="component" value="Unassembled WGS sequence"/>
</dbReference>
<dbReference type="InterPro" id="IPR001455">
    <property type="entry name" value="TusA-like"/>
</dbReference>
<proteinExistence type="inferred from homology"/>
<dbReference type="Pfam" id="PF01206">
    <property type="entry name" value="TusA"/>
    <property type="match status" value="1"/>
</dbReference>
<dbReference type="SUPFAM" id="SSF64307">
    <property type="entry name" value="SirA-like"/>
    <property type="match status" value="1"/>
</dbReference>
<gene>
    <name evidence="3" type="ORF">ASN18_2135</name>
</gene>
<dbReference type="InterPro" id="IPR036868">
    <property type="entry name" value="TusA-like_sf"/>
</dbReference>
<protein>
    <submittedName>
        <fullName evidence="3">Sulfur transfer protein SirA</fullName>
    </submittedName>
</protein>
<dbReference type="PANTHER" id="PTHR33279">
    <property type="entry name" value="SULFUR CARRIER PROTEIN YEDF-RELATED"/>
    <property type="match status" value="1"/>
</dbReference>
<dbReference type="CDD" id="cd00291">
    <property type="entry name" value="SirA_YedF_YeeD"/>
    <property type="match status" value="1"/>
</dbReference>
<evidence type="ECO:0000313" key="4">
    <source>
        <dbReference type="Proteomes" id="UP000060487"/>
    </source>
</evidence>
<dbReference type="RefSeq" id="WP_085052738.1">
    <property type="nucleotide sequence ID" value="NZ_LNQR01000074.1"/>
</dbReference>
<comment type="similarity">
    <text evidence="1">Belongs to the sulfur carrier protein TusA family.</text>
</comment>
<evidence type="ECO:0000259" key="2">
    <source>
        <dbReference type="PROSITE" id="PS01148"/>
    </source>
</evidence>
<accession>A0ABR5SDZ3</accession>
<keyword evidence="4" id="KW-1185">Reference proteome</keyword>
<feature type="domain" description="UPF0033" evidence="2">
    <location>
        <begin position="13"/>
        <end position="37"/>
    </location>
</feature>
<reference evidence="3 4" key="1">
    <citation type="submission" date="2015-11" db="EMBL/GenBank/DDBJ databases">
        <authorList>
            <person name="Lin W."/>
        </authorList>
    </citation>
    <scope>NUCLEOTIDE SEQUENCE [LARGE SCALE GENOMIC DNA]</scope>
    <source>
        <strain evidence="3 4">HCH-1</strain>
    </source>
</reference>
<dbReference type="PANTHER" id="PTHR33279:SF6">
    <property type="entry name" value="SULFUR CARRIER PROTEIN YEDF-RELATED"/>
    <property type="match status" value="1"/>
</dbReference>
<evidence type="ECO:0000256" key="1">
    <source>
        <dbReference type="ARBA" id="ARBA00008984"/>
    </source>
</evidence>
<comment type="caution">
    <text evidence="3">The sequence shown here is derived from an EMBL/GenBank/DDBJ whole genome shotgun (WGS) entry which is preliminary data.</text>
</comment>
<dbReference type="PROSITE" id="PS01148">
    <property type="entry name" value="UPF0033"/>
    <property type="match status" value="1"/>
</dbReference>